<gene>
    <name evidence="3" type="ORF">HPULCUR_002390</name>
</gene>
<evidence type="ECO:0000313" key="3">
    <source>
        <dbReference type="EMBL" id="GAA5797012.1"/>
    </source>
</evidence>
<keyword evidence="4" id="KW-1185">Reference proteome</keyword>
<comment type="caution">
    <text evidence="3">The sequence shown here is derived from an EMBL/GenBank/DDBJ whole genome shotgun (WGS) entry which is preliminary data.</text>
</comment>
<evidence type="ECO:0000256" key="1">
    <source>
        <dbReference type="SAM" id="MobiDB-lite"/>
    </source>
</evidence>
<dbReference type="PANTHER" id="PTHR37283">
    <property type="entry name" value="PH DOMAIN-CONTAINING PROTEIN YHR131C"/>
    <property type="match status" value="1"/>
</dbReference>
<sequence>MFKSQNQQYPIIIVQDTQHGNNISTTNDILNQLQLLRYSSHLKDVDLNQFMQMTNDTDFKNCGIRKERDCQRLSQCAQSIRRTSFSSISSTDDSSASEESPVMLPSPIYVGDTPPILLKKNSFKSFLSLRKYDTLLTTAAEQQKWPNSIIKKTPPPPTPADTHRRHSESSLVPPTYREAHQQDNNSKCVRSNSSYPHQNEELPNYTCTVQKMGKAKAKIEFKAPGLKPRFRSWKDVYLELQGTVLKLYEIVPNTPPVGRYRLTPFYQPVKYELLFTLSLAHMKAELATDYIKRDHVFRIITFEGPQVLIQVQTNAAVFGWIDKLASGSNIAVNLEDQRMPRFSTTNGVGPLQGCSSMTRSLYQRYLNEERRDAGSADALL</sequence>
<reference evidence="3 4" key="1">
    <citation type="submission" date="2024-04" db="EMBL/GenBank/DDBJ databases">
        <title>genome sequences of Mucor flavus KT1a and Helicostylum pulchrum KT1b strains isolation_sourced from the surface of a dry-aged beef.</title>
        <authorList>
            <person name="Toyotome T."/>
            <person name="Hosono M."/>
            <person name="Torimaru M."/>
            <person name="Fukuda K."/>
            <person name="Mikami N."/>
        </authorList>
    </citation>
    <scope>NUCLEOTIDE SEQUENCE [LARGE SCALE GENOMIC DNA]</scope>
    <source>
        <strain evidence="3 4">KT1b</strain>
    </source>
</reference>
<dbReference type="SUPFAM" id="SSF50729">
    <property type="entry name" value="PH domain-like"/>
    <property type="match status" value="1"/>
</dbReference>
<proteinExistence type="predicted"/>
<dbReference type="InterPro" id="IPR041681">
    <property type="entry name" value="PH_9"/>
</dbReference>
<name>A0ABP9XQG6_9FUNG</name>
<dbReference type="Proteomes" id="UP001476247">
    <property type="component" value="Unassembled WGS sequence"/>
</dbReference>
<feature type="domain" description="Pleckstrin homology" evidence="2">
    <location>
        <begin position="229"/>
        <end position="324"/>
    </location>
</feature>
<evidence type="ECO:0000313" key="4">
    <source>
        <dbReference type="Proteomes" id="UP001476247"/>
    </source>
</evidence>
<organism evidence="3 4">
    <name type="scientific">Helicostylum pulchrum</name>
    <dbReference type="NCBI Taxonomy" id="562976"/>
    <lineage>
        <taxon>Eukaryota</taxon>
        <taxon>Fungi</taxon>
        <taxon>Fungi incertae sedis</taxon>
        <taxon>Mucoromycota</taxon>
        <taxon>Mucoromycotina</taxon>
        <taxon>Mucoromycetes</taxon>
        <taxon>Mucorales</taxon>
        <taxon>Mucorineae</taxon>
        <taxon>Mucoraceae</taxon>
        <taxon>Helicostylum</taxon>
    </lineage>
</organism>
<dbReference type="Gene3D" id="2.30.29.30">
    <property type="entry name" value="Pleckstrin-homology domain (PH domain)/Phosphotyrosine-binding domain (PTB)"/>
    <property type="match status" value="1"/>
</dbReference>
<feature type="compositionally biased region" description="Polar residues" evidence="1">
    <location>
        <begin position="182"/>
        <end position="195"/>
    </location>
</feature>
<feature type="region of interest" description="Disordered" evidence="1">
    <location>
        <begin position="176"/>
        <end position="195"/>
    </location>
</feature>
<dbReference type="EMBL" id="BAABUJ010000007">
    <property type="protein sequence ID" value="GAA5797012.1"/>
    <property type="molecule type" value="Genomic_DNA"/>
</dbReference>
<dbReference type="PANTHER" id="PTHR37283:SF1">
    <property type="entry name" value="PH DOMAIN-CONTAINING PROTEIN YHR131C"/>
    <property type="match status" value="1"/>
</dbReference>
<evidence type="ECO:0000259" key="2">
    <source>
        <dbReference type="Pfam" id="PF15410"/>
    </source>
</evidence>
<dbReference type="InterPro" id="IPR011993">
    <property type="entry name" value="PH-like_dom_sf"/>
</dbReference>
<dbReference type="Pfam" id="PF15410">
    <property type="entry name" value="PH_9"/>
    <property type="match status" value="1"/>
</dbReference>
<protein>
    <recommendedName>
        <fullName evidence="2">Pleckstrin homology domain-containing protein</fullName>
    </recommendedName>
</protein>
<feature type="region of interest" description="Disordered" evidence="1">
    <location>
        <begin position="148"/>
        <end position="171"/>
    </location>
</feature>
<accession>A0ABP9XQG6</accession>